<feature type="signal peptide" evidence="8">
    <location>
        <begin position="1"/>
        <end position="29"/>
    </location>
</feature>
<gene>
    <name evidence="9" type="ORF">RJN63_09745</name>
</gene>
<dbReference type="GO" id="GO:0052689">
    <property type="term" value="F:carboxylic ester hydrolase activity"/>
    <property type="evidence" value="ECO:0007669"/>
    <property type="project" value="UniProtKB-KW"/>
</dbReference>
<accession>A0AAE4G7I0</accession>
<dbReference type="EMBL" id="JAVRAA010000004">
    <property type="protein sequence ID" value="MDT0337109.1"/>
    <property type="molecule type" value="Genomic_DNA"/>
</dbReference>
<comment type="caution">
    <text evidence="9">The sequence shown here is derived from an EMBL/GenBank/DDBJ whole genome shotgun (WGS) entry which is preliminary data.</text>
</comment>
<keyword evidence="2" id="KW-0719">Serine esterase</keyword>
<evidence type="ECO:0000256" key="6">
    <source>
        <dbReference type="ARBA" id="ARBA00022837"/>
    </source>
</evidence>
<dbReference type="PROSITE" id="PS51257">
    <property type="entry name" value="PROKAR_LIPOPROTEIN"/>
    <property type="match status" value="1"/>
</dbReference>
<dbReference type="SUPFAM" id="SSF53474">
    <property type="entry name" value="alpha/beta-Hydrolases"/>
    <property type="match status" value="1"/>
</dbReference>
<dbReference type="PANTHER" id="PTHR33938">
    <property type="entry name" value="FERULOYL ESTERASE B-RELATED"/>
    <property type="match status" value="1"/>
</dbReference>
<evidence type="ECO:0000256" key="3">
    <source>
        <dbReference type="ARBA" id="ARBA00022723"/>
    </source>
</evidence>
<dbReference type="InterPro" id="IPR029058">
    <property type="entry name" value="AB_hydrolase_fold"/>
</dbReference>
<dbReference type="Pfam" id="PF07519">
    <property type="entry name" value="Tannase"/>
    <property type="match status" value="1"/>
</dbReference>
<organism evidence="9">
    <name type="scientific">Herbaspirillum huttiense subsp. nephrolepidis</name>
    <dbReference type="NCBI Taxonomy" id="3075126"/>
    <lineage>
        <taxon>Bacteria</taxon>
        <taxon>Pseudomonadati</taxon>
        <taxon>Pseudomonadota</taxon>
        <taxon>Betaproteobacteria</taxon>
        <taxon>Burkholderiales</taxon>
        <taxon>Oxalobacteraceae</taxon>
        <taxon>Herbaspirillum</taxon>
    </lineage>
</organism>
<name>A0AAE4G7I0_9BURK</name>
<dbReference type="InterPro" id="IPR011118">
    <property type="entry name" value="Tannase/feruloyl_esterase"/>
</dbReference>
<keyword evidence="4 8" id="KW-0732">Signal</keyword>
<reference evidence="9" key="1">
    <citation type="submission" date="2023-02" db="EMBL/GenBank/DDBJ databases">
        <title>Description of Herbaspirillum huttiense subsp. nephrolepsisexaltata and Herbaspirillum huttiense subsp. lycopersicon.</title>
        <authorList>
            <person name="Poudel M."/>
            <person name="Sharma A."/>
            <person name="Goss E."/>
            <person name="Tapia J.H."/>
            <person name="Harmon C.M."/>
            <person name="Jones J.B."/>
        </authorList>
    </citation>
    <scope>NUCLEOTIDE SEQUENCE</scope>
    <source>
        <strain evidence="9">NC40101</strain>
    </source>
</reference>
<dbReference type="AlphaFoldDB" id="A0AAE4G7I0"/>
<proteinExistence type="inferred from homology"/>
<keyword evidence="7" id="KW-1015">Disulfide bond</keyword>
<comment type="similarity">
    <text evidence="1">Belongs to the tannase family.</text>
</comment>
<evidence type="ECO:0000256" key="1">
    <source>
        <dbReference type="ARBA" id="ARBA00006249"/>
    </source>
</evidence>
<keyword evidence="6" id="KW-0106">Calcium</keyword>
<evidence type="ECO:0000256" key="4">
    <source>
        <dbReference type="ARBA" id="ARBA00022729"/>
    </source>
</evidence>
<evidence type="ECO:0000256" key="2">
    <source>
        <dbReference type="ARBA" id="ARBA00022487"/>
    </source>
</evidence>
<sequence length="578" mass="60840">MPRTTRRPMLYPALLSPCLIALLAACSSAPEKPVTDTPVSTPQSCTSLRTFTLPAAAIGLPTRGARVTATETVAASGEGAKAIGAYCKVSGEISPLDPAAPAIRFQVDLPAQWNGKALMFGGGGYDGTIPDVAANVPAGAATQPGPLGRGYATFASDSGHQANATTSRDGSFGSNDEALRNFAGDALKKTRDAALAIVIAHYGQRPARVYFAGGSTGGREALAMASRWPSDVDGVIALYPAWNAVALNLQFGRMTQAMAQPGAYPNAAKRKLLFDAAMAACDRLDGVADGVISNVDACNARFDPATASLNGKPLRCEGGGEGGDGCLSDAQIAAFKVFSTPLELPYPLASGETRYPGFNTWGTDWGMGTGSPFQAIIQTLGLGTEQPANPMPGVSSKGSPPYHSTFWDQWVRYFLTRDVNFNPLALDPLRPGGYQARVVALNGLQDVNQTDLSAFRNKGGKILIAHGTADALVSTQATRQYLGRLQKAMGEDQLEAFVRYYEIPGYGHVFGTAFNASWDSLTALEQWVEQGKAPVDQIVVDTTVVPGRSRPLCPYPAWPQYRGSGSVNEAGSFVCVGR</sequence>
<keyword evidence="3" id="KW-0479">Metal-binding</keyword>
<feature type="chain" id="PRO_5041925325" evidence="8">
    <location>
        <begin position="30"/>
        <end position="578"/>
    </location>
</feature>
<dbReference type="PANTHER" id="PTHR33938:SF15">
    <property type="entry name" value="FERULOYL ESTERASE B-RELATED"/>
    <property type="match status" value="1"/>
</dbReference>
<evidence type="ECO:0000256" key="7">
    <source>
        <dbReference type="ARBA" id="ARBA00023157"/>
    </source>
</evidence>
<dbReference type="RefSeq" id="WP_310837835.1">
    <property type="nucleotide sequence ID" value="NZ_JAVLSM010000009.1"/>
</dbReference>
<dbReference type="Gene3D" id="3.40.50.1820">
    <property type="entry name" value="alpha/beta hydrolase"/>
    <property type="match status" value="2"/>
</dbReference>
<evidence type="ECO:0000313" key="9">
    <source>
        <dbReference type="EMBL" id="MDT0337109.1"/>
    </source>
</evidence>
<evidence type="ECO:0000256" key="8">
    <source>
        <dbReference type="SAM" id="SignalP"/>
    </source>
</evidence>
<evidence type="ECO:0000256" key="5">
    <source>
        <dbReference type="ARBA" id="ARBA00022801"/>
    </source>
</evidence>
<dbReference type="GO" id="GO:0046872">
    <property type="term" value="F:metal ion binding"/>
    <property type="evidence" value="ECO:0007669"/>
    <property type="project" value="UniProtKB-KW"/>
</dbReference>
<keyword evidence="5 9" id="KW-0378">Hydrolase</keyword>
<protein>
    <submittedName>
        <fullName evidence="9">Tannase/feruloyl esterase family alpha/beta hydrolase</fullName>
    </submittedName>
</protein>